<organism evidence="3 4">
    <name type="scientific">Luteibacter sahnii</name>
    <dbReference type="NCBI Taxonomy" id="3021977"/>
    <lineage>
        <taxon>Bacteria</taxon>
        <taxon>Pseudomonadati</taxon>
        <taxon>Pseudomonadota</taxon>
        <taxon>Gammaproteobacteria</taxon>
        <taxon>Lysobacterales</taxon>
        <taxon>Rhodanobacteraceae</taxon>
        <taxon>Luteibacter</taxon>
    </lineage>
</organism>
<name>A0ABT6BG66_9GAMM</name>
<dbReference type="PRINTS" id="PR00394">
    <property type="entry name" value="RHSPROTEIN"/>
</dbReference>
<accession>A0ABT6BG66</accession>
<dbReference type="EMBL" id="JARJJS010000011">
    <property type="protein sequence ID" value="MDF4026950.1"/>
    <property type="molecule type" value="Genomic_DNA"/>
</dbReference>
<dbReference type="Gene3D" id="2.180.10.10">
    <property type="entry name" value="RHS repeat-associated core"/>
    <property type="match status" value="1"/>
</dbReference>
<protein>
    <submittedName>
        <fullName evidence="3">RHS repeat-associated core domain-containing protein</fullName>
    </submittedName>
</protein>
<dbReference type="InterPro" id="IPR021225">
    <property type="entry name" value="Tlde1_dom"/>
</dbReference>
<dbReference type="PANTHER" id="PTHR32305">
    <property type="match status" value="1"/>
</dbReference>
<dbReference type="Proteomes" id="UP001528850">
    <property type="component" value="Unassembled WGS sequence"/>
</dbReference>
<comment type="caution">
    <text evidence="3">The sequence shown here is derived from an EMBL/GenBank/DDBJ whole genome shotgun (WGS) entry which is preliminary data.</text>
</comment>
<dbReference type="PANTHER" id="PTHR32305:SF15">
    <property type="entry name" value="PROTEIN RHSA-RELATED"/>
    <property type="match status" value="1"/>
</dbReference>
<feature type="region of interest" description="Disordered" evidence="1">
    <location>
        <begin position="163"/>
        <end position="212"/>
    </location>
</feature>
<evidence type="ECO:0000256" key="1">
    <source>
        <dbReference type="SAM" id="MobiDB-lite"/>
    </source>
</evidence>
<reference evidence="3 4" key="1">
    <citation type="journal article" date="2024" name="Curr. Microbiol.">
        <title>Luteibacter sahnii sp. nov., A Novel Yellow-Colored Xanthomonadin Pigment Producing Probiotic Bacterium from Healthy Rice Seed Microbiome.</title>
        <authorList>
            <person name="Jaiswal G."/>
            <person name="Rana R."/>
            <person name="Nayak P.K."/>
            <person name="Chouhan R."/>
            <person name="Gandhi S.G."/>
            <person name="Patel H.K."/>
            <person name="Patil P.B."/>
        </authorList>
    </citation>
    <scope>NUCLEOTIDE SEQUENCE [LARGE SCALE GENOMIC DNA]</scope>
    <source>
        <strain evidence="3 4">PPL201</strain>
    </source>
</reference>
<evidence type="ECO:0000259" key="2">
    <source>
        <dbReference type="Pfam" id="PF10908"/>
    </source>
</evidence>
<dbReference type="InterPro" id="IPR022385">
    <property type="entry name" value="Rhs_assc_core"/>
</dbReference>
<keyword evidence="4" id="KW-1185">Reference proteome</keyword>
<feature type="compositionally biased region" description="Polar residues" evidence="1">
    <location>
        <begin position="170"/>
        <end position="180"/>
    </location>
</feature>
<dbReference type="InterPro" id="IPR050708">
    <property type="entry name" value="T6SS_VgrG/RHS"/>
</dbReference>
<dbReference type="Pfam" id="PF10908">
    <property type="entry name" value="Tlde1_dom"/>
    <property type="match status" value="1"/>
</dbReference>
<dbReference type="NCBIfam" id="TIGR03696">
    <property type="entry name" value="Rhs_assc_core"/>
    <property type="match status" value="1"/>
</dbReference>
<proteinExistence type="predicted"/>
<gene>
    <name evidence="3" type="ORF">P3W24_18400</name>
</gene>
<evidence type="ECO:0000313" key="4">
    <source>
        <dbReference type="Proteomes" id="UP001528850"/>
    </source>
</evidence>
<sequence>MQKAGRSTVRHRSTSPARIRSVPRKVLSNVSGFITTDCLRSSGVFTSAAGAVLWAWPYAANPFGEAQSVSATGYVLNLRFPGQYQDSEAGLKYNVNRSFDAATGRYIQSDPLGLAAGPSTYLYVDRNPLVQSDSLGLDWVYHQRTGQLEHVDENGNVRRVGNGYSGQGNGVNNPDMQNVPDSGPLPRGQYTIGQQRDNRTGAGHQLPGSMRLNPSTGNDMQGRAGFLIHGPHANDQMDSSNGCPIFSRDVRNQIGQGVSSGDNQLRVVE</sequence>
<feature type="domain" description="Tlde1" evidence="2">
    <location>
        <begin position="162"/>
        <end position="251"/>
    </location>
</feature>
<evidence type="ECO:0000313" key="3">
    <source>
        <dbReference type="EMBL" id="MDF4026950.1"/>
    </source>
</evidence>